<keyword evidence="12" id="KW-1185">Reference proteome</keyword>
<evidence type="ECO:0000256" key="3">
    <source>
        <dbReference type="ARBA" id="ARBA00006602"/>
    </source>
</evidence>
<keyword evidence="11" id="KW-0966">Cell projection</keyword>
<dbReference type="PANTHER" id="PTHR34982">
    <property type="entry name" value="YOP PROTEINS TRANSLOCATION PROTEIN L"/>
    <property type="match status" value="1"/>
</dbReference>
<evidence type="ECO:0000256" key="7">
    <source>
        <dbReference type="ARBA" id="ARBA00022795"/>
    </source>
</evidence>
<dbReference type="Proteomes" id="UP001334732">
    <property type="component" value="Chromosome"/>
</dbReference>
<dbReference type="InterPro" id="IPR051472">
    <property type="entry name" value="T3SS_Stator/FliH"/>
</dbReference>
<keyword evidence="8" id="KW-0653">Protein transport</keyword>
<dbReference type="EMBL" id="CP141769">
    <property type="protein sequence ID" value="WRS37942.1"/>
    <property type="molecule type" value="Genomic_DNA"/>
</dbReference>
<keyword evidence="6" id="KW-0963">Cytoplasm</keyword>
<name>A0ABZ1CFD2_9PROT</name>
<dbReference type="InterPro" id="IPR018035">
    <property type="entry name" value="Flagellar_FliH/T3SS_HrpE"/>
</dbReference>
<keyword evidence="7" id="KW-1005">Bacterial flagellum biogenesis</keyword>
<reference evidence="11 12" key="1">
    <citation type="submission" date="2023-12" db="EMBL/GenBank/DDBJ databases">
        <title>Thiobacillus sedimentum sp. nov., a chemolithoautotrophic sulfur-oxidizing bacterium isolated from freshwater sediment.</title>
        <authorList>
            <person name="Luo J."/>
            <person name="Dai C."/>
        </authorList>
    </citation>
    <scope>NUCLEOTIDE SEQUENCE [LARGE SCALE GENOMIC DNA]</scope>
    <source>
        <strain evidence="11 12">SCUT-2</strain>
    </source>
</reference>
<evidence type="ECO:0000313" key="11">
    <source>
        <dbReference type="EMBL" id="WRS37942.1"/>
    </source>
</evidence>
<evidence type="ECO:0000256" key="8">
    <source>
        <dbReference type="ARBA" id="ARBA00022927"/>
    </source>
</evidence>
<gene>
    <name evidence="11" type="ORF">VA613_07890</name>
</gene>
<accession>A0ABZ1CFD2</accession>
<keyword evidence="11" id="KW-0282">Flagellum</keyword>
<comment type="subcellular location">
    <subcellularLocation>
        <location evidence="2">Cytoplasm</location>
    </subcellularLocation>
</comment>
<keyword evidence="11" id="KW-0969">Cilium</keyword>
<evidence type="ECO:0000256" key="1">
    <source>
        <dbReference type="ARBA" id="ARBA00003041"/>
    </source>
</evidence>
<comment type="function">
    <text evidence="1">Needed for flagellar regrowth and assembly.</text>
</comment>
<evidence type="ECO:0000256" key="4">
    <source>
        <dbReference type="ARBA" id="ARBA00016507"/>
    </source>
</evidence>
<keyword evidence="5" id="KW-0813">Transport</keyword>
<evidence type="ECO:0000256" key="9">
    <source>
        <dbReference type="ARBA" id="ARBA00023225"/>
    </source>
</evidence>
<evidence type="ECO:0000256" key="5">
    <source>
        <dbReference type="ARBA" id="ARBA00022448"/>
    </source>
</evidence>
<organism evidence="11 12">
    <name type="scientific">Thiobacillus sedimenti</name>
    <dbReference type="NCBI Taxonomy" id="3110231"/>
    <lineage>
        <taxon>Bacteria</taxon>
        <taxon>Pseudomonadati</taxon>
        <taxon>Pseudomonadota</taxon>
        <taxon>Betaproteobacteria</taxon>
        <taxon>Nitrosomonadales</taxon>
        <taxon>Thiobacillaceae</taxon>
        <taxon>Thiobacillus</taxon>
    </lineage>
</organism>
<evidence type="ECO:0000256" key="2">
    <source>
        <dbReference type="ARBA" id="ARBA00004496"/>
    </source>
</evidence>
<proteinExistence type="inferred from homology"/>
<feature type="domain" description="Flagellar assembly protein FliH/Type III secretion system HrpE" evidence="10">
    <location>
        <begin position="65"/>
        <end position="191"/>
    </location>
</feature>
<evidence type="ECO:0000313" key="12">
    <source>
        <dbReference type="Proteomes" id="UP001334732"/>
    </source>
</evidence>
<sequence>MSTRDDGTRDDRTAFEQWEVVELAVANGDAPAVPDPEAELAALREAARAEGYAEGMAAGRTEGEQACSRMKQLAESFSSTLDNLDFRLADMVLELALDVARQVVAGELAVRPERILDVINLALKQMAETTREARLLLHPDDAALVRPHLDQVLDKNRLRIVEDVRIVRGGCLIETSQGDLDATLPARWRQVVQMLGSNQGWLE</sequence>
<keyword evidence="9" id="KW-1006">Bacterial flagellum protein export</keyword>
<dbReference type="Pfam" id="PF02108">
    <property type="entry name" value="FliH"/>
    <property type="match status" value="1"/>
</dbReference>
<evidence type="ECO:0000259" key="10">
    <source>
        <dbReference type="Pfam" id="PF02108"/>
    </source>
</evidence>
<dbReference type="InterPro" id="IPR000563">
    <property type="entry name" value="Flag_FliH"/>
</dbReference>
<dbReference type="PANTHER" id="PTHR34982:SF1">
    <property type="entry name" value="FLAGELLAR ASSEMBLY PROTEIN FLIH"/>
    <property type="match status" value="1"/>
</dbReference>
<evidence type="ECO:0000256" key="6">
    <source>
        <dbReference type="ARBA" id="ARBA00022490"/>
    </source>
</evidence>
<dbReference type="PRINTS" id="PR01003">
    <property type="entry name" value="FLGFLIH"/>
</dbReference>
<comment type="similarity">
    <text evidence="3">Belongs to the FliH family.</text>
</comment>
<dbReference type="RefSeq" id="WP_324778556.1">
    <property type="nucleotide sequence ID" value="NZ_CP141769.1"/>
</dbReference>
<protein>
    <recommendedName>
        <fullName evidence="4">Flagellar assembly protein FliH</fullName>
    </recommendedName>
</protein>